<comment type="subcellular location">
    <subcellularLocation>
        <location evidence="1">Membrane</location>
        <topology evidence="1">Multi-pass membrane protein</topology>
    </subcellularLocation>
</comment>
<dbReference type="GO" id="GO:0000329">
    <property type="term" value="C:fungal-type vacuole membrane"/>
    <property type="evidence" value="ECO:0007669"/>
    <property type="project" value="TreeGrafter"/>
</dbReference>
<dbReference type="GeneID" id="43579660"/>
<dbReference type="EMBL" id="CABVLU010000001">
    <property type="protein sequence ID" value="VVT45680.1"/>
    <property type="molecule type" value="Genomic_DNA"/>
</dbReference>
<dbReference type="PANTHER" id="PTHR23520:SF5">
    <property type="entry name" value="TRANSPORTER, PUTATIVE (AFU_ORTHOLOGUE AFUA_3G04000)-RELATED"/>
    <property type="match status" value="1"/>
</dbReference>
<dbReference type="InterPro" id="IPR011701">
    <property type="entry name" value="MFS"/>
</dbReference>
<protein>
    <recommendedName>
        <fullName evidence="3">Major facilitator superfamily (MFS) profile domain-containing protein</fullName>
    </recommendedName>
</protein>
<dbReference type="PROSITE" id="PS50850">
    <property type="entry name" value="MFS"/>
    <property type="match status" value="1"/>
</dbReference>
<evidence type="ECO:0000313" key="4">
    <source>
        <dbReference type="EMBL" id="VVT45680.1"/>
    </source>
</evidence>
<dbReference type="GO" id="GO:0022857">
    <property type="term" value="F:transmembrane transporter activity"/>
    <property type="evidence" value="ECO:0007669"/>
    <property type="project" value="InterPro"/>
</dbReference>
<dbReference type="PANTHER" id="PTHR23520">
    <property type="entry name" value="TRANSPORTER, PUTATIVE (AFU_ORTHOLOGUE AFUA_3G04000)-RELATED"/>
    <property type="match status" value="1"/>
</dbReference>
<dbReference type="InterPro" id="IPR036259">
    <property type="entry name" value="MFS_trans_sf"/>
</dbReference>
<feature type="domain" description="Major facilitator superfamily (MFS) profile" evidence="3">
    <location>
        <begin position="1"/>
        <end position="449"/>
    </location>
</feature>
<evidence type="ECO:0000256" key="1">
    <source>
        <dbReference type="ARBA" id="ARBA00004141"/>
    </source>
</evidence>
<dbReference type="Gene3D" id="1.20.1250.20">
    <property type="entry name" value="MFS general substrate transporter like domains"/>
    <property type="match status" value="1"/>
</dbReference>
<accession>A0A5E8B386</accession>
<reference evidence="4 5" key="1">
    <citation type="submission" date="2019-09" db="EMBL/GenBank/DDBJ databases">
        <authorList>
            <person name="Brejova B."/>
        </authorList>
    </citation>
    <scope>NUCLEOTIDE SEQUENCE [LARGE SCALE GENOMIC DNA]</scope>
</reference>
<feature type="transmembrane region" description="Helical" evidence="2">
    <location>
        <begin position="154"/>
        <end position="179"/>
    </location>
</feature>
<keyword evidence="2" id="KW-0472">Membrane</keyword>
<feature type="transmembrane region" description="Helical" evidence="2">
    <location>
        <begin position="27"/>
        <end position="47"/>
    </location>
</feature>
<feature type="transmembrane region" description="Helical" evidence="2">
    <location>
        <begin position="191"/>
        <end position="213"/>
    </location>
</feature>
<dbReference type="RefSeq" id="XP_031851451.1">
    <property type="nucleotide sequence ID" value="XM_031995560.1"/>
</dbReference>
<sequence>MTFKIFSHISREFGVHSLVRASRDVKLLILIKVVRMIAFGQSSIFLVQFFHSHGYPTHLTGAFMSCTLVGDVVISYFLTMNADRLGRRRVLIFGALLMAVPGIIFAVSNNFYVLLLAAILGVISPSGADIGPFKAIEESTLAHLVPKEHRNEIYAWYSFSATLATAFGNFSSGAFVNYLTSSHLDLSLLSAYKLIFVLFAFCGALKLVFSLLLSNNIETEEYLTLKQEESQNARETLPLLNEEIPQSETSFPSKKFSLLPNLSSESTAIVIKLSLLFALDSFASSLVQRTWMSYYISKKFSLSPEVLGSTFFSTGIISAFTMLVSSSIAKRLGPVLTMSLTHLPSSLLLGFIPLPSTFIVTFAIFIFRSCTSHMNIAPRQAFLSMVVKPSERTAVMGWTNVVRTNSQIFGPSITGYLAGKDAQWISFVIAGVLKVVYDLLIVLTFALKSFDY</sequence>
<evidence type="ECO:0000256" key="2">
    <source>
        <dbReference type="SAM" id="Phobius"/>
    </source>
</evidence>
<keyword evidence="2" id="KW-1133">Transmembrane helix</keyword>
<dbReference type="OrthoDB" id="10027823at2759"/>
<keyword evidence="2" id="KW-0812">Transmembrane</keyword>
<feature type="transmembrane region" description="Helical" evidence="2">
    <location>
        <begin position="307"/>
        <end position="328"/>
    </location>
</feature>
<evidence type="ECO:0000259" key="3">
    <source>
        <dbReference type="PROSITE" id="PS50850"/>
    </source>
</evidence>
<dbReference type="Pfam" id="PF07690">
    <property type="entry name" value="MFS_1"/>
    <property type="match status" value="2"/>
</dbReference>
<feature type="transmembrane region" description="Helical" evidence="2">
    <location>
        <begin position="348"/>
        <end position="367"/>
    </location>
</feature>
<proteinExistence type="predicted"/>
<keyword evidence="5" id="KW-1185">Reference proteome</keyword>
<organism evidence="4 5">
    <name type="scientific">Magnusiomyces paraingens</name>
    <dbReference type="NCBI Taxonomy" id="2606893"/>
    <lineage>
        <taxon>Eukaryota</taxon>
        <taxon>Fungi</taxon>
        <taxon>Dikarya</taxon>
        <taxon>Ascomycota</taxon>
        <taxon>Saccharomycotina</taxon>
        <taxon>Dipodascomycetes</taxon>
        <taxon>Dipodascales</taxon>
        <taxon>Dipodascaceae</taxon>
        <taxon>Magnusiomyces</taxon>
    </lineage>
</organism>
<dbReference type="AlphaFoldDB" id="A0A5E8B386"/>
<feature type="transmembrane region" description="Helical" evidence="2">
    <location>
        <begin position="90"/>
        <end position="123"/>
    </location>
</feature>
<gene>
    <name evidence="4" type="ORF">SAPINGB_P000837</name>
</gene>
<feature type="transmembrane region" description="Helical" evidence="2">
    <location>
        <begin position="59"/>
        <end position="78"/>
    </location>
</feature>
<evidence type="ECO:0000313" key="5">
    <source>
        <dbReference type="Proteomes" id="UP000398389"/>
    </source>
</evidence>
<name>A0A5E8B386_9ASCO</name>
<dbReference type="SUPFAM" id="SSF103473">
    <property type="entry name" value="MFS general substrate transporter"/>
    <property type="match status" value="1"/>
</dbReference>
<dbReference type="Proteomes" id="UP000398389">
    <property type="component" value="Unassembled WGS sequence"/>
</dbReference>
<feature type="transmembrane region" description="Helical" evidence="2">
    <location>
        <begin position="424"/>
        <end position="447"/>
    </location>
</feature>
<dbReference type="InterPro" id="IPR020846">
    <property type="entry name" value="MFS_dom"/>
</dbReference>